<name>A0A1H7PR73_STIAU</name>
<evidence type="ECO:0000313" key="1">
    <source>
        <dbReference type="EMBL" id="SEL37745.1"/>
    </source>
</evidence>
<evidence type="ECO:0000313" key="2">
    <source>
        <dbReference type="Proteomes" id="UP000182719"/>
    </source>
</evidence>
<sequence length="148" mass="16414">MEPKQFLDSIYLGDRGCKCVLIEGYIERLIMVVDLISRILSESGEWDFYQDENIADGRIVFSRVKSVEFSPPGFIPNGFIDDIEVEGSELGPDGKPLYLFVASISGTRNASTVTTAGNTTERAEVILRIKAGGVHLEDPRFPGKEIRD</sequence>
<dbReference type="Proteomes" id="UP000182719">
    <property type="component" value="Unassembled WGS sequence"/>
</dbReference>
<dbReference type="Pfam" id="PF19772">
    <property type="entry name" value="DUF6258"/>
    <property type="match status" value="1"/>
</dbReference>
<accession>A0A1H7PR73</accession>
<dbReference type="InterPro" id="IPR046225">
    <property type="entry name" value="DUF6258"/>
</dbReference>
<gene>
    <name evidence="1" type="ORF">SAMN05444354_105367</name>
</gene>
<dbReference type="AlphaFoldDB" id="A0A1H7PR73"/>
<keyword evidence="2" id="KW-1185">Reference proteome</keyword>
<proteinExistence type="predicted"/>
<protein>
    <submittedName>
        <fullName evidence="1">Uncharacterized protein</fullName>
    </submittedName>
</protein>
<dbReference type="EMBL" id="FOAP01000005">
    <property type="protein sequence ID" value="SEL37745.1"/>
    <property type="molecule type" value="Genomic_DNA"/>
</dbReference>
<organism evidence="1 2">
    <name type="scientific">Stigmatella aurantiaca</name>
    <dbReference type="NCBI Taxonomy" id="41"/>
    <lineage>
        <taxon>Bacteria</taxon>
        <taxon>Pseudomonadati</taxon>
        <taxon>Myxococcota</taxon>
        <taxon>Myxococcia</taxon>
        <taxon>Myxococcales</taxon>
        <taxon>Cystobacterineae</taxon>
        <taxon>Archangiaceae</taxon>
        <taxon>Stigmatella</taxon>
    </lineage>
</organism>
<reference evidence="2" key="1">
    <citation type="submission" date="2016-10" db="EMBL/GenBank/DDBJ databases">
        <authorList>
            <person name="Varghese N."/>
            <person name="Submissions S."/>
        </authorList>
    </citation>
    <scope>NUCLEOTIDE SEQUENCE [LARGE SCALE GENOMIC DNA]</scope>
    <source>
        <strain evidence="2">DSM 17044</strain>
    </source>
</reference>